<dbReference type="GO" id="GO:0005524">
    <property type="term" value="F:ATP binding"/>
    <property type="evidence" value="ECO:0007669"/>
    <property type="project" value="UniProtKB-KW"/>
</dbReference>
<dbReference type="SMART" id="SM00382">
    <property type="entry name" value="AAA"/>
    <property type="match status" value="2"/>
</dbReference>
<dbReference type="PANTHER" id="PTHR45703">
    <property type="entry name" value="DYNEIN HEAVY CHAIN"/>
    <property type="match status" value="1"/>
</dbReference>
<keyword evidence="4" id="KW-0493">Microtubule</keyword>
<keyword evidence="3" id="KW-0963">Cytoplasm</keyword>
<dbReference type="EMBL" id="QOKY01000162">
    <property type="protein sequence ID" value="RMZ55400.1"/>
    <property type="molecule type" value="Genomic_DNA"/>
</dbReference>
<feature type="compositionally biased region" description="Low complexity" evidence="17">
    <location>
        <begin position="917"/>
        <end position="936"/>
    </location>
</feature>
<feature type="domain" description="AAA+ ATPase" evidence="18">
    <location>
        <begin position="2087"/>
        <end position="2233"/>
    </location>
</feature>
<dbReference type="GO" id="GO:0005874">
    <property type="term" value="C:microtubule"/>
    <property type="evidence" value="ECO:0007669"/>
    <property type="project" value="UniProtKB-KW"/>
</dbReference>
<dbReference type="Pfam" id="PF17852">
    <property type="entry name" value="Dynein_AAA_lid"/>
    <property type="match status" value="1"/>
</dbReference>
<evidence type="ECO:0000256" key="16">
    <source>
        <dbReference type="SAM" id="Coils"/>
    </source>
</evidence>
<dbReference type="Pfam" id="PF08393">
    <property type="entry name" value="DHC_N2"/>
    <property type="match status" value="1"/>
</dbReference>
<accession>A0A3M7L030</accession>
<dbReference type="InterPro" id="IPR027417">
    <property type="entry name" value="P-loop_NTPase"/>
</dbReference>
<dbReference type="InterPro" id="IPR041228">
    <property type="entry name" value="Dynein_C"/>
</dbReference>
<dbReference type="GO" id="GO:0008569">
    <property type="term" value="F:minus-end-directed microtubule motor activity"/>
    <property type="evidence" value="ECO:0007669"/>
    <property type="project" value="InterPro"/>
</dbReference>
<evidence type="ECO:0000256" key="1">
    <source>
        <dbReference type="ARBA" id="ARBA00004611"/>
    </source>
</evidence>
<evidence type="ECO:0000256" key="3">
    <source>
        <dbReference type="ARBA" id="ARBA00022490"/>
    </source>
</evidence>
<evidence type="ECO:0000256" key="10">
    <source>
        <dbReference type="ARBA" id="ARBA00023017"/>
    </source>
</evidence>
<reference evidence="20" key="1">
    <citation type="journal article" date="2018" name="Algal Res.">
        <title>Characterization of plant carbon substrate utilization by Auxenochlorella protothecoides.</title>
        <authorList>
            <person name="Vogler B.W."/>
            <person name="Starkenburg S.R."/>
            <person name="Sudasinghe N."/>
            <person name="Schambach J.Y."/>
            <person name="Rollin J.A."/>
            <person name="Pattathil S."/>
            <person name="Barry A.N."/>
        </authorList>
    </citation>
    <scope>NUCLEOTIDE SEQUENCE [LARGE SCALE GENOMIC DNA]</scope>
    <source>
        <strain evidence="20">UTEX 25</strain>
    </source>
</reference>
<keyword evidence="8" id="KW-0067">ATP-binding</keyword>
<keyword evidence="13" id="KW-0505">Motor protein</keyword>
<evidence type="ECO:0000256" key="5">
    <source>
        <dbReference type="ARBA" id="ARBA00022737"/>
    </source>
</evidence>
<evidence type="ECO:0000256" key="6">
    <source>
        <dbReference type="ARBA" id="ARBA00022741"/>
    </source>
</evidence>
<evidence type="ECO:0000256" key="11">
    <source>
        <dbReference type="ARBA" id="ARBA00023054"/>
    </source>
</evidence>
<keyword evidence="10" id="KW-0243">Dynein</keyword>
<evidence type="ECO:0000256" key="2">
    <source>
        <dbReference type="ARBA" id="ARBA00008887"/>
    </source>
</evidence>
<evidence type="ECO:0000256" key="15">
    <source>
        <dbReference type="ARBA" id="ARBA00023273"/>
    </source>
</evidence>
<dbReference type="InterPro" id="IPR035699">
    <property type="entry name" value="AAA_6"/>
</dbReference>
<evidence type="ECO:0000313" key="19">
    <source>
        <dbReference type="EMBL" id="RMZ55400.1"/>
    </source>
</evidence>
<dbReference type="Gene3D" id="1.10.287.2620">
    <property type="match status" value="1"/>
</dbReference>
<dbReference type="GO" id="GO:0007018">
    <property type="term" value="P:microtubule-based movement"/>
    <property type="evidence" value="ECO:0007669"/>
    <property type="project" value="InterPro"/>
</dbReference>
<dbReference type="InterPro" id="IPR041466">
    <property type="entry name" value="Dynein_AAA5_ext"/>
</dbReference>
<evidence type="ECO:0000256" key="4">
    <source>
        <dbReference type="ARBA" id="ARBA00022701"/>
    </source>
</evidence>
<dbReference type="Gene3D" id="1.20.920.20">
    <property type="match status" value="1"/>
</dbReference>
<dbReference type="InterPro" id="IPR013602">
    <property type="entry name" value="Dynein_heavy_linker"/>
</dbReference>
<feature type="domain" description="AAA+ ATPase" evidence="18">
    <location>
        <begin position="1541"/>
        <end position="1637"/>
    </location>
</feature>
<dbReference type="PANTHER" id="PTHR45703:SF8">
    <property type="entry name" value="DYNEINS HEAVY CHAIN"/>
    <property type="match status" value="1"/>
</dbReference>
<comment type="caution">
    <text evidence="19">The sequence shown here is derived from an EMBL/GenBank/DDBJ whole genome shotgun (WGS) entry which is preliminary data.</text>
</comment>
<dbReference type="Pfam" id="PF12780">
    <property type="entry name" value="AAA_8"/>
    <property type="match status" value="1"/>
</dbReference>
<dbReference type="Gene3D" id="1.20.920.30">
    <property type="match status" value="1"/>
</dbReference>
<keyword evidence="7" id="KW-0970">Cilium biogenesis/degradation</keyword>
<dbReference type="Pfam" id="PF12774">
    <property type="entry name" value="AAA_6"/>
    <property type="match status" value="1"/>
</dbReference>
<keyword evidence="15" id="KW-0966">Cell projection</keyword>
<gene>
    <name evidence="19" type="ORF">APUTEX25_003524</name>
</gene>
<comment type="similarity">
    <text evidence="2">Belongs to the dynein heavy chain family.</text>
</comment>
<dbReference type="Pfam" id="PF12777">
    <property type="entry name" value="MT"/>
    <property type="match status" value="1"/>
</dbReference>
<dbReference type="FunFam" id="3.40.50.300:FF:000049">
    <property type="entry name" value="Dynein, axonemal, heavy chain 5"/>
    <property type="match status" value="1"/>
</dbReference>
<dbReference type="Pfam" id="PF03028">
    <property type="entry name" value="Dynein_heavy"/>
    <property type="match status" value="1"/>
</dbReference>
<dbReference type="FunFam" id="3.10.490.20:FF:000009">
    <property type="entry name" value="Dynein heavy chain 4"/>
    <property type="match status" value="1"/>
</dbReference>
<name>A0A3M7L030_AUXPR</name>
<dbReference type="FunFam" id="3.40.50.300:FF:000063">
    <property type="entry name" value="dynein heavy chain 6, axonemal"/>
    <property type="match status" value="1"/>
</dbReference>
<dbReference type="FunFam" id="1.20.920.20:FF:000001">
    <property type="entry name" value="dynein heavy chain 2, axonemal"/>
    <property type="match status" value="1"/>
</dbReference>
<proteinExistence type="inferred from homology"/>
<dbReference type="Gene3D" id="1.10.8.1220">
    <property type="match status" value="1"/>
</dbReference>
<keyword evidence="5" id="KW-0677">Repeat</keyword>
<dbReference type="GO" id="GO:0030286">
    <property type="term" value="C:dynein complex"/>
    <property type="evidence" value="ECO:0007669"/>
    <property type="project" value="UniProtKB-KW"/>
</dbReference>
<dbReference type="Gene3D" id="3.10.490.20">
    <property type="match status" value="1"/>
</dbReference>
<evidence type="ECO:0000256" key="14">
    <source>
        <dbReference type="ARBA" id="ARBA00023212"/>
    </source>
</evidence>
<evidence type="ECO:0000256" key="17">
    <source>
        <dbReference type="SAM" id="MobiDB-lite"/>
    </source>
</evidence>
<sequence>VVAMELSRGIQEQLAVLSSRVFIPMLQAQARQALTGAKPCGGTCIPPSAARTAAQALQQYVLKVNAAKPALQPGSFLVIPDLGSAELYDGAPDAPTPASRDLLAALDQAAGAWIGQLREALAAIPVVPSAQRWPRAPAFLAAWAVRAESLQGLRDQAAGPGVQRALALLRANASPRLPALERLLAELREACPKAASVARHGAALGPRLAALAGAGVQHLPQTFRPVMLTAILMWQHCPDLRAAPGLMLSLLRHVTDDIAESVRQGTEGTSILVLEGPEAVRRLELCLHVLGTWKSMYLEMAAQHSRTPTKGASMWRFPPATIFSGMDELLERAHDVLGLVNMAARFARLETLELGGSKGRELTASLHAIQTEFKSVLTTMQEALDGCGTVAASFHVLGCFSAWLHREPVAQELQHRYVELVSMFGKEVGAAAVVFREQRSCPLVGPGMAPFSGAVAWSRGIQERIRGGHQGMASLPLAILNSKGGREVQRAYGELLAELKAFEAEQMELWEAEVDVTSASSLMQPLIRMHRNEGLTQVAVNFDPRISELLQEVATFLGQPDLPRSIPGTALQVHAQASVLQLHVSQLESVVNAWNHMQDTMIPEERAIVDALIIRARLSLEQCSQATSGRIQEILDGWLERPLFERKDGKVFSNLELDASMKGLMTMRLENTAFHSSAVVSILSEAVDSLSIIRESQPWRDYLAHVAGQMLEGLAAVVLASARRLLGVICIHDAGQQCEGRDFHAALQAHPAVQRLYADVTLAATASAEACTAWEAVWTPFEHLWKQTPKSVLQEYLAADEVLDQAGFLSRFEMKVQQLHALSEQIQALPATSTLGWLRVDARLFKQSLLTCASKLSHAFTRHLQTQLGRCVADVSAFITSAATVLNDAIAAPGAGSAQPSPAPSPSIKPTSRRGTASHSPSAGLAASLGASSPHSTRSSLAGSLLGQARPKRQSIKLAAGLGVRGEASLDSASLCTPRPPVSGESRKERYLAALHCGQEVRARTKEIAAQLVFADESAALLARSGAALSASVQNQVEAVAREWRSLQKKLLHMKEALAHFISAETQELHRAVIAYRADVEAHRMRFTATAPYAVTAELTLACVSPALEVLQGLEHDGGPEGLMGVGRSLKARHDLLDLPYEPLASLSACKSEATALRGMWDMIARFLSSHEEWRAQSWTGVDAESLGEMCKAQSKELKSLSKTAIGARFELQTGTLLGEVLDLKLHRHAAKCEEVLEQVQREVVVEMALAKVASNWAEQRATFVDKPGQGVALLTVADAVVELLENDTLTLQGLASSKFVLGDVTFQGAVQAWQQRLMTTDAVLSSWTDVQRLWQDYLETKRLAFPRFYFVAPADLLDILANASQPQAIVSPFALLLTAYDELARDRWIFEHSAQTTITVSRTYYTHEVDAAFDAREDGNENALKELHAKLQAQVSELIARINGKLTPSERQKLITLCTVDVHARDVVQRLIEEKVDSVNAFQWQSQLRYYQSPQSKECMVSICDADIEYGYEYIGNCGCLCITPLTDRCYITLTQAQRLHLGGAPAGPAGTGKTETTKDLARALGVQCYVFNCSDQMDYLAMGQIYKGLAQTGAWGCFDEFNRIPVSVLSVCSTQYKTLLDALRAKKDRFVFEGTEIPLRHSAMAFITMNPGYIGRAELPESLKALFRPVSMAAPDLTLICEIMLMAEGFQEAKTLARKFITLYKLCEDLLSKSKHYDWKLRAIKTTLYVAGGMKRAAPELSEEKVLLRALRDFNLGKLTADDVVVFNGLLGDLFPSLPSTVPRSVDQEFESMVKVCARELGYQPEPNFCLKVSQLKEIFSVRWSVFLLGNAGCGKSAVWRTLARTLNAMGQKTVWKPINPKSVTRNELYGFIHPQTREWKEGLISSIFREMASNKTCRHQWIVLDGDIDAEWIESMNTVMASLDDNKMLSLASNERIPLTDTMRLLLEINHMNYCSPATVSRGGVIYMNDPSRFRVEAHFVMACIWAFGGALSCDGAVDSQAAFSKWWRGEFKSVALPAEGTVFDYYMDNVSGQMVPWTQRIPASMPGPPLTARDAIQVVQTPEFVETVDTVRLRWLTETLVKAGHAVLLVGPAGTGKSAVMARALESMDGQGVMVNRLPLNSCHDGPSLQTILERPLEKKAGMRYGPRGSKRLIYWLDNVNMPIVDKYETQSALELIRQSIDYGGWYDKARIAAKEIMHTGYVACMDPAAGSGCITPRLQRHFATFAVTCPAPASAQSIFIQLTKPHFSGGFKKPVLEAVSGPLATAMVDLHAAVQSSLLPNSVKFHYNFNLRELVGVARGMRLASPNLQTNVLEITSGDEMMFKDLCQKVLRRHFLPFAEVGRKQSLARLAAHMQGLEAMQLSLTSSYGDPEFKMDILAMCRKAGVKNKGVAFLLNDGHVTKEDFLAHISDLMTSGSPASLCSQEDKEGFCDGVRAEVKASGLLDTADNCWDFFTKRVQDNLHLVLCFSPVNPQFRGWAQRFPALISIPILNWFRPWPESALLTVAEHSLNDVPALEAEALRHSVAQCMAAAHAAVIACNDRYLSQHGKHNHTTSKSFLEFVNLFKSLLAKKHAELQASKTRLQNGLNKIRQAAEAVLVLQGELAKETVVVEEKKAATQELIESIRRERAVVDEAVGASQADEEEAAALQREVTAFQTECAADLATAEPIIKEAEAALNSLDKASLGELKSFGSPAKEVVDVLAAVMILASSGGNIPKDLSWAAGKKFMGNVDAFLRSLLTFNKDGLHVPNVERVEKEYLSQPGFRPESIKSKSSAAAGLCAWVLNICKYFRVYQVVAPKRAALAEANQRLAVASQKLTAIRAVVADLNAKVAALESNLLRATEEKNTAISQADRTASKADISRRLIAGLAGENERWAATVAEMEDEEGTLLGRVLLTSAFITYAGAFNAQLRGSLVEGTWRPHILAAGIPLEPEFSPLDLLITSVLRTSWSQNGLPSDALSVENAAILTNASQWPLLIDPHKQGLKWLLAQEESTGIRVLQQDSENFMATVRQCIQEGIPLVIENLPEKLDPALDPVLQKTIVKKGGSHVWVLGDIEVDYNPAFRLYLQTEISSPHFGPEIAAQCTIVNFSVTPEGLEEQLLTTVAGHERPDLQASAAEIVRSLGALSAQLQSLEDDLLARLEAADGNILEDMGLVEGLEATKATAANVEDRVAEARENEAIILQSLETYRPVAIRAAIIFFIMDSLPALDRVYLFSMAAFVMSVSSAGGMGSLDATDTSARVQQLVVDITTALFRYMCQALFERHKLVAATQLCVRVLLRGGSVSAAAAACLTNGSEGLEAPPPNPLADWMSDSSWRAVANLARVSGFETLLHELVGLPKRWREWAELARPEEVLLPGDWKRAGSLERLLVLRALRPDRLTQATELFVASTLGPKFAASQPWSLDDAYKEPAAMRQLEKAFREGAWVLLQNIHLTLDWTRGALSTFVSQLPQRGAHANFRTIVFGLCYYHAVIIERKRFGVGNLLGATSGVGWNMNYPRLSRAYITSLFQEALLDGAEIFPGMSPPLSSLNHAQASLLPVTGWVGWSWFPDGVLEWLSEALPPEAPAAYGLHANAALGSSQLETRAFSEALCSLQVEEDDRGKEEVVAEAEVDSDFMESERLNALLHILRSDLGELELGLRGDLAMSATMEQIRSALTSSRVPPSWIAASYPTMRNLASWLEDLSQRAQQLEDWTRAMEPPPVVWLPGLFNPMAFLTAVLQTTARQQGWALDRTLLVTEVTRRACEAVSEPAREGAYIHGLTLEGAHWDEKAGCLEDARHKVLSCRMPVMHIRALPVGSFETRDVYECPVYATQTRFRQEVFSVSLRSKQPWTKWAKA</sequence>
<dbReference type="InterPro" id="IPR024317">
    <property type="entry name" value="Dynein_heavy_chain_D4_dom"/>
</dbReference>
<evidence type="ECO:0000313" key="20">
    <source>
        <dbReference type="Proteomes" id="UP000279271"/>
    </source>
</evidence>
<organism evidence="19 20">
    <name type="scientific">Auxenochlorella protothecoides</name>
    <name type="common">Green microalga</name>
    <name type="synonym">Chlorella protothecoides</name>
    <dbReference type="NCBI Taxonomy" id="3075"/>
    <lineage>
        <taxon>Eukaryota</taxon>
        <taxon>Viridiplantae</taxon>
        <taxon>Chlorophyta</taxon>
        <taxon>core chlorophytes</taxon>
        <taxon>Trebouxiophyceae</taxon>
        <taxon>Chlorellales</taxon>
        <taxon>Chlorellaceae</taxon>
        <taxon>Auxenochlorella</taxon>
    </lineage>
</organism>
<keyword evidence="6" id="KW-0547">Nucleotide-binding</keyword>
<dbReference type="FunFam" id="1.20.58.1120:FF:000001">
    <property type="entry name" value="dynein heavy chain 2, axonemal"/>
    <property type="match status" value="1"/>
</dbReference>
<dbReference type="Gene3D" id="6.10.140.1060">
    <property type="match status" value="1"/>
</dbReference>
<dbReference type="SUPFAM" id="SSF52540">
    <property type="entry name" value="P-loop containing nucleoside triphosphate hydrolases"/>
    <property type="match status" value="3"/>
</dbReference>
<keyword evidence="9" id="KW-0282">Flagellum</keyword>
<dbReference type="InterPro" id="IPR026983">
    <property type="entry name" value="DHC"/>
</dbReference>
<dbReference type="InterPro" id="IPR004273">
    <property type="entry name" value="Dynein_heavy_D6_P-loop"/>
</dbReference>
<dbReference type="Proteomes" id="UP000279271">
    <property type="component" value="Unassembled WGS sequence"/>
</dbReference>
<keyword evidence="14" id="KW-0206">Cytoskeleton</keyword>
<dbReference type="Gene3D" id="1.10.8.710">
    <property type="match status" value="1"/>
</dbReference>
<evidence type="ECO:0000259" key="18">
    <source>
        <dbReference type="SMART" id="SM00382"/>
    </source>
</evidence>
<dbReference type="InterPro" id="IPR024743">
    <property type="entry name" value="Dynein_HC_stalk"/>
</dbReference>
<dbReference type="Gene3D" id="1.10.472.130">
    <property type="match status" value="1"/>
</dbReference>
<dbReference type="Gene3D" id="1.20.140.100">
    <property type="entry name" value="Dynein heavy chain, N-terminal domain 2"/>
    <property type="match status" value="1"/>
</dbReference>
<dbReference type="InterPro" id="IPR035706">
    <property type="entry name" value="AAA_9"/>
</dbReference>
<dbReference type="InterPro" id="IPR043157">
    <property type="entry name" value="Dynein_AAA1S"/>
</dbReference>
<keyword evidence="11 16" id="KW-0175">Coiled coil</keyword>
<dbReference type="Pfam" id="PF12781">
    <property type="entry name" value="AAA_9"/>
    <property type="match status" value="1"/>
</dbReference>
<evidence type="ECO:0000256" key="8">
    <source>
        <dbReference type="ARBA" id="ARBA00022840"/>
    </source>
</evidence>
<dbReference type="GO" id="GO:0051959">
    <property type="term" value="F:dynein light intermediate chain binding"/>
    <property type="evidence" value="ECO:0007669"/>
    <property type="project" value="InterPro"/>
</dbReference>
<feature type="non-terminal residue" evidence="19">
    <location>
        <position position="1"/>
    </location>
</feature>
<evidence type="ECO:0000256" key="9">
    <source>
        <dbReference type="ARBA" id="ARBA00022846"/>
    </source>
</evidence>
<dbReference type="Gene3D" id="1.20.1270.280">
    <property type="match status" value="1"/>
</dbReference>
<dbReference type="GO" id="GO:0045505">
    <property type="term" value="F:dynein intermediate chain binding"/>
    <property type="evidence" value="ECO:0007669"/>
    <property type="project" value="InterPro"/>
</dbReference>
<feature type="region of interest" description="Disordered" evidence="17">
    <location>
        <begin position="894"/>
        <end position="948"/>
    </location>
</feature>
<dbReference type="GO" id="GO:0030030">
    <property type="term" value="P:cell projection organization"/>
    <property type="evidence" value="ECO:0007669"/>
    <property type="project" value="UniProtKB-KW"/>
</dbReference>
<feature type="coiled-coil region" evidence="16">
    <location>
        <begin position="2823"/>
        <end position="2857"/>
    </location>
</feature>
<comment type="subcellular location">
    <subcellularLocation>
        <location evidence="1">Cytoplasm</location>
        <location evidence="1">Cytoskeleton</location>
        <location evidence="1">Flagellum axoneme</location>
    </subcellularLocation>
</comment>
<dbReference type="InterPro" id="IPR013594">
    <property type="entry name" value="Dynein_heavy_tail"/>
</dbReference>
<dbReference type="Gene3D" id="1.20.58.1120">
    <property type="match status" value="1"/>
</dbReference>
<keyword evidence="12" id="KW-0969">Cilium</keyword>
<evidence type="ECO:0000256" key="7">
    <source>
        <dbReference type="ARBA" id="ARBA00022794"/>
    </source>
</evidence>
<dbReference type="InterPro" id="IPR043160">
    <property type="entry name" value="Dynein_C_barrel"/>
</dbReference>
<dbReference type="Pfam" id="PF18199">
    <property type="entry name" value="Dynein_C"/>
    <property type="match status" value="1"/>
</dbReference>
<feature type="non-terminal residue" evidence="19">
    <location>
        <position position="3845"/>
    </location>
</feature>
<protein>
    <recommendedName>
        <fullName evidence="18">AAA+ ATPase domain-containing protein</fullName>
    </recommendedName>
</protein>
<dbReference type="Pfam" id="PF08385">
    <property type="entry name" value="DHC_N1"/>
    <property type="match status" value="1"/>
</dbReference>
<dbReference type="InterPro" id="IPR003593">
    <property type="entry name" value="AAA+_ATPase"/>
</dbReference>
<evidence type="ECO:0000256" key="12">
    <source>
        <dbReference type="ARBA" id="ARBA00023069"/>
    </source>
</evidence>
<dbReference type="InterPro" id="IPR042222">
    <property type="entry name" value="Dynein_2_N"/>
</dbReference>
<dbReference type="Gene3D" id="3.40.50.300">
    <property type="entry name" value="P-loop containing nucleotide triphosphate hydrolases"/>
    <property type="match status" value="6"/>
</dbReference>
<dbReference type="FunFam" id="1.10.8.710:FF:000007">
    <property type="entry name" value="Putative dynein heavy chain"/>
    <property type="match status" value="1"/>
</dbReference>
<dbReference type="Pfam" id="PF12775">
    <property type="entry name" value="AAA_7"/>
    <property type="match status" value="1"/>
</dbReference>
<evidence type="ECO:0000256" key="13">
    <source>
        <dbReference type="ARBA" id="ARBA00023175"/>
    </source>
</evidence>